<organism evidence="2 3">
    <name type="scientific">Paludisphaera borealis</name>
    <dbReference type="NCBI Taxonomy" id="1387353"/>
    <lineage>
        <taxon>Bacteria</taxon>
        <taxon>Pseudomonadati</taxon>
        <taxon>Planctomycetota</taxon>
        <taxon>Planctomycetia</taxon>
        <taxon>Isosphaerales</taxon>
        <taxon>Isosphaeraceae</taxon>
        <taxon>Paludisphaera</taxon>
    </lineage>
</organism>
<evidence type="ECO:0000313" key="3">
    <source>
        <dbReference type="Proteomes" id="UP000186309"/>
    </source>
</evidence>
<accession>A0A1U7CSU7</accession>
<dbReference type="KEGG" id="pbor:BSF38_03501"/>
<dbReference type="Pfam" id="PF07589">
    <property type="entry name" value="PEP-CTERM"/>
    <property type="match status" value="1"/>
</dbReference>
<evidence type="ECO:0000313" key="2">
    <source>
        <dbReference type="EMBL" id="APW61969.1"/>
    </source>
</evidence>
<gene>
    <name evidence="2" type="ORF">BSF38_03501</name>
</gene>
<dbReference type="NCBIfam" id="TIGR02595">
    <property type="entry name" value="PEP_CTERM"/>
    <property type="match status" value="1"/>
</dbReference>
<protein>
    <recommendedName>
        <fullName evidence="1">Ice-binding protein C-terminal domain-containing protein</fullName>
    </recommendedName>
</protein>
<dbReference type="AlphaFoldDB" id="A0A1U7CSU7"/>
<reference evidence="3" key="1">
    <citation type="submission" date="2016-12" db="EMBL/GenBank/DDBJ databases">
        <title>Comparative genomics of four Isosphaeraceae planctomycetes: a common pool of plasmids and glycoside hydrolase genes.</title>
        <authorList>
            <person name="Ivanova A."/>
        </authorList>
    </citation>
    <scope>NUCLEOTIDE SEQUENCE [LARGE SCALE GENOMIC DNA]</scope>
    <source>
        <strain evidence="3">PX4</strain>
    </source>
</reference>
<sequence length="218" mass="21873">MGLAVTTGASADVVLGSFDFNSLQFGDSLIQSDGGTFAGSNWLNTTNVDPGASGYLTGANFETGIGNIGNLSNPVYTILYNTAIQNGAGYDLGVVTSQFSVGDTITLAVSTDGGATFSADQDFGPGLAVDTGVASSYFYNGGIGGSANLFVTSIDLSSFGIAANASINAVRITGVPELDLNRVAGFAVGAVPEPSSLALAGVATAFGLIFARRRRAAV</sequence>
<name>A0A1U7CSU7_9BACT</name>
<evidence type="ECO:0000259" key="1">
    <source>
        <dbReference type="Pfam" id="PF07589"/>
    </source>
</evidence>
<keyword evidence="3" id="KW-1185">Reference proteome</keyword>
<dbReference type="EMBL" id="CP019082">
    <property type="protein sequence ID" value="APW61969.1"/>
    <property type="molecule type" value="Genomic_DNA"/>
</dbReference>
<proteinExistence type="predicted"/>
<feature type="domain" description="Ice-binding protein C-terminal" evidence="1">
    <location>
        <begin position="190"/>
        <end position="215"/>
    </location>
</feature>
<dbReference type="InterPro" id="IPR013424">
    <property type="entry name" value="Ice-binding_C"/>
</dbReference>
<dbReference type="Proteomes" id="UP000186309">
    <property type="component" value="Chromosome"/>
</dbReference>